<reference evidence="3 4" key="1">
    <citation type="submission" date="2020-08" db="EMBL/GenBank/DDBJ databases">
        <title>Genomic Encyclopedia of Type Strains, Phase IV (KMG-IV): sequencing the most valuable type-strain genomes for metagenomic binning, comparative biology and taxonomic classification.</title>
        <authorList>
            <person name="Goeker M."/>
        </authorList>
    </citation>
    <scope>NUCLEOTIDE SEQUENCE [LARGE SCALE GENOMIC DNA]</scope>
    <source>
        <strain evidence="3 4">DSM 19612</strain>
    </source>
</reference>
<accession>A0A841Q501</accession>
<feature type="signal peptide" evidence="2">
    <location>
        <begin position="1"/>
        <end position="24"/>
    </location>
</feature>
<name>A0A841Q501_9BACI</name>
<proteinExistence type="predicted"/>
<feature type="chain" id="PRO_5038977930" description="Sporulation lipoprotein YhcN/YlaJ (Spore_YhcN_YlaJ)" evidence="2">
    <location>
        <begin position="25"/>
        <end position="200"/>
    </location>
</feature>
<evidence type="ECO:0008006" key="5">
    <source>
        <dbReference type="Google" id="ProtNLM"/>
    </source>
</evidence>
<dbReference type="RefSeq" id="WP_174496193.1">
    <property type="nucleotide sequence ID" value="NZ_CADDWK010000006.1"/>
</dbReference>
<sequence length="200" mass="22860">MFTMKKSLLFIGLCIFTIILQGCANQKGLGDETDTLHGTTPDNMNTRITEEKEDTQYGYVRYNENQLDMEREKNFAPKIDREKMANMITKTLLTLDDIEEAATLVTDSHTLVAYTPADGVERERAAEDVKKTTLSFLPRWYHVYISDQSTAYTDLQSLSNNTTTETGTILAIESVIERFTEQSPQGGEYSEEDHRMNYRD</sequence>
<dbReference type="Proteomes" id="UP000581688">
    <property type="component" value="Unassembled WGS sequence"/>
</dbReference>
<dbReference type="AlphaFoldDB" id="A0A841Q501"/>
<evidence type="ECO:0000256" key="2">
    <source>
        <dbReference type="SAM" id="SignalP"/>
    </source>
</evidence>
<evidence type="ECO:0000313" key="3">
    <source>
        <dbReference type="EMBL" id="MBB6453447.1"/>
    </source>
</evidence>
<feature type="region of interest" description="Disordered" evidence="1">
    <location>
        <begin position="180"/>
        <end position="200"/>
    </location>
</feature>
<gene>
    <name evidence="3" type="ORF">HNQ94_001896</name>
</gene>
<dbReference type="EMBL" id="JACHGH010000005">
    <property type="protein sequence ID" value="MBB6453447.1"/>
    <property type="molecule type" value="Genomic_DNA"/>
</dbReference>
<evidence type="ECO:0000313" key="4">
    <source>
        <dbReference type="Proteomes" id="UP000581688"/>
    </source>
</evidence>
<dbReference type="Pfam" id="PF09580">
    <property type="entry name" value="Spore_YhcN_YlaJ"/>
    <property type="match status" value="1"/>
</dbReference>
<keyword evidence="4" id="KW-1185">Reference proteome</keyword>
<dbReference type="PROSITE" id="PS51257">
    <property type="entry name" value="PROKAR_LIPOPROTEIN"/>
    <property type="match status" value="1"/>
</dbReference>
<dbReference type="InterPro" id="IPR019076">
    <property type="entry name" value="Spore_lipoprot_YhcN/YlaJ-like"/>
</dbReference>
<comment type="caution">
    <text evidence="3">The sequence shown here is derived from an EMBL/GenBank/DDBJ whole genome shotgun (WGS) entry which is preliminary data.</text>
</comment>
<organism evidence="3 4">
    <name type="scientific">Salirhabdus euzebyi</name>
    <dbReference type="NCBI Taxonomy" id="394506"/>
    <lineage>
        <taxon>Bacteria</taxon>
        <taxon>Bacillati</taxon>
        <taxon>Bacillota</taxon>
        <taxon>Bacilli</taxon>
        <taxon>Bacillales</taxon>
        <taxon>Bacillaceae</taxon>
        <taxon>Salirhabdus</taxon>
    </lineage>
</organism>
<keyword evidence="2" id="KW-0732">Signal</keyword>
<evidence type="ECO:0000256" key="1">
    <source>
        <dbReference type="SAM" id="MobiDB-lite"/>
    </source>
</evidence>
<protein>
    <recommendedName>
        <fullName evidence="5">Sporulation lipoprotein YhcN/YlaJ (Spore_YhcN_YlaJ)</fullName>
    </recommendedName>
</protein>